<gene>
    <name evidence="3" type="ORF">G4Y79_08670</name>
</gene>
<proteinExistence type="predicted"/>
<dbReference type="PANTHER" id="PTHR43722:SF1">
    <property type="entry name" value="PROLINE IMINOPEPTIDASE"/>
    <property type="match status" value="1"/>
</dbReference>
<dbReference type="RefSeq" id="WP_195172494.1">
    <property type="nucleotide sequence ID" value="NZ_CP062983.1"/>
</dbReference>
<dbReference type="EMBL" id="CP062983">
    <property type="protein sequence ID" value="QPC84431.1"/>
    <property type="molecule type" value="Genomic_DNA"/>
</dbReference>
<dbReference type="Pfam" id="PF08386">
    <property type="entry name" value="Abhydrolase_4"/>
    <property type="match status" value="1"/>
</dbReference>
<dbReference type="GO" id="GO:0006508">
    <property type="term" value="P:proteolysis"/>
    <property type="evidence" value="ECO:0007669"/>
    <property type="project" value="InterPro"/>
</dbReference>
<dbReference type="InterPro" id="IPR005944">
    <property type="entry name" value="Pro_iminopeptidase"/>
</dbReference>
<dbReference type="KEGG" id="pmet:G4Y79_08670"/>
<name>A0A7S8ECI9_9CHLR</name>
<dbReference type="PANTHER" id="PTHR43722">
    <property type="entry name" value="PROLINE IMINOPEPTIDASE"/>
    <property type="match status" value="1"/>
</dbReference>
<accession>A0A7S8ECI9</accession>
<dbReference type="InterPro" id="IPR013595">
    <property type="entry name" value="Pept_S33_TAP-like_C"/>
</dbReference>
<dbReference type="InterPro" id="IPR000073">
    <property type="entry name" value="AB_hydrolase_1"/>
</dbReference>
<keyword evidence="3" id="KW-0378">Hydrolase</keyword>
<dbReference type="Proteomes" id="UP000594468">
    <property type="component" value="Chromosome"/>
</dbReference>
<organism evidence="3 4">
    <name type="scientific">Phototrophicus methaneseepsis</name>
    <dbReference type="NCBI Taxonomy" id="2710758"/>
    <lineage>
        <taxon>Bacteria</taxon>
        <taxon>Bacillati</taxon>
        <taxon>Chloroflexota</taxon>
        <taxon>Candidatus Thermofontia</taxon>
        <taxon>Phototrophicales</taxon>
        <taxon>Phototrophicaceae</taxon>
        <taxon>Phototrophicus</taxon>
    </lineage>
</organism>
<keyword evidence="4" id="KW-1185">Reference proteome</keyword>
<feature type="domain" description="Peptidase S33 tripeptidyl aminopeptidase-like C-terminal" evidence="2">
    <location>
        <begin position="379"/>
        <end position="468"/>
    </location>
</feature>
<dbReference type="Pfam" id="PF00561">
    <property type="entry name" value="Abhydrolase_1"/>
    <property type="match status" value="1"/>
</dbReference>
<evidence type="ECO:0000313" key="4">
    <source>
        <dbReference type="Proteomes" id="UP000594468"/>
    </source>
</evidence>
<evidence type="ECO:0000259" key="2">
    <source>
        <dbReference type="Pfam" id="PF08386"/>
    </source>
</evidence>
<sequence>MDPIIDYSPVFVEQPCTKQIPLNYASVCGTLYVPENRTRVNSPIIELAVRIVKTKSTQPLPDPIVYLVGGPGGSVVEQTGDFFLGNMMNFARDRDVIFFDQRGTGASRPRLQCEGIINTALNALTQEFTPDDERITYQYASELCSSDFRQQGIDLSTYTSANNAADVNDLRVALGYDEWNLFGVSYGTRLALTVMRDYPEGIRSVILDSVYPPQVNLFTEYMANAVRALDVLFAGCRADARCYAAYPETEERFYRLYDELNATPQIVTLVSNSGDEINIVLNGDRLFDWVFRWLYNIDNIRHIPRWLYEIDNGTYTSAVRAGLQQELVIYGIDQGMYQAVQCYDEISFLEPESFIKIRDTFPQYASTLDRMLTQHEALLDVCTGWQPVRAAELENEPVRSDIPTLLLVGEYDPITPPAWAELAAQTLTNGYLYEVPGVGHAVTFSSGCGQQIALRFLWEPSTAPDSACLAQAPSPMFVVTRLAYTGE</sequence>
<dbReference type="GO" id="GO:0005737">
    <property type="term" value="C:cytoplasm"/>
    <property type="evidence" value="ECO:0007669"/>
    <property type="project" value="InterPro"/>
</dbReference>
<dbReference type="AlphaFoldDB" id="A0A7S8ECI9"/>
<dbReference type="Gene3D" id="3.40.50.1820">
    <property type="entry name" value="alpha/beta hydrolase"/>
    <property type="match status" value="1"/>
</dbReference>
<dbReference type="InterPro" id="IPR029058">
    <property type="entry name" value="AB_hydrolase_fold"/>
</dbReference>
<dbReference type="GO" id="GO:0004177">
    <property type="term" value="F:aminopeptidase activity"/>
    <property type="evidence" value="ECO:0007669"/>
    <property type="project" value="UniProtKB-EC"/>
</dbReference>
<evidence type="ECO:0000313" key="3">
    <source>
        <dbReference type="EMBL" id="QPC84431.1"/>
    </source>
</evidence>
<protein>
    <submittedName>
        <fullName evidence="3">Alpha/beta hydrolase</fullName>
    </submittedName>
</protein>
<reference evidence="3 4" key="1">
    <citation type="submission" date="2020-02" db="EMBL/GenBank/DDBJ databases">
        <authorList>
            <person name="Zheng R.K."/>
            <person name="Sun C.M."/>
        </authorList>
    </citation>
    <scope>NUCLEOTIDE SEQUENCE [LARGE SCALE GENOMIC DNA]</scope>
    <source>
        <strain evidence="4">rifampicinis</strain>
    </source>
</reference>
<dbReference type="SUPFAM" id="SSF53474">
    <property type="entry name" value="alpha/beta-Hydrolases"/>
    <property type="match status" value="1"/>
</dbReference>
<evidence type="ECO:0000259" key="1">
    <source>
        <dbReference type="Pfam" id="PF00561"/>
    </source>
</evidence>
<feature type="domain" description="AB hydrolase-1" evidence="1">
    <location>
        <begin position="63"/>
        <end position="218"/>
    </location>
</feature>